<organism evidence="1 2">
    <name type="scientific">Limosilactobacillus reuteri</name>
    <name type="common">Lactobacillus reuteri</name>
    <dbReference type="NCBI Taxonomy" id="1598"/>
    <lineage>
        <taxon>Bacteria</taxon>
        <taxon>Bacillati</taxon>
        <taxon>Bacillota</taxon>
        <taxon>Bacilli</taxon>
        <taxon>Lactobacillales</taxon>
        <taxon>Lactobacillaceae</taxon>
        <taxon>Limosilactobacillus</taxon>
    </lineage>
</organism>
<gene>
    <name evidence="1" type="ORF">DB325_09870</name>
</gene>
<dbReference type="RefSeq" id="WP_107722212.1">
    <property type="nucleotide sequence ID" value="NZ_QAZN01000030.1"/>
</dbReference>
<dbReference type="Proteomes" id="UP000244083">
    <property type="component" value="Unassembled WGS sequence"/>
</dbReference>
<proteinExistence type="predicted"/>
<evidence type="ECO:0000313" key="1">
    <source>
        <dbReference type="EMBL" id="PTV01049.1"/>
    </source>
</evidence>
<protein>
    <submittedName>
        <fullName evidence="1">Uncharacterized protein</fullName>
    </submittedName>
</protein>
<evidence type="ECO:0000313" key="2">
    <source>
        <dbReference type="Proteomes" id="UP000244083"/>
    </source>
</evidence>
<dbReference type="AlphaFoldDB" id="A0A2T5Q198"/>
<dbReference type="EMBL" id="QAZN01000030">
    <property type="protein sequence ID" value="PTV01049.1"/>
    <property type="molecule type" value="Genomic_DNA"/>
</dbReference>
<accession>A0A2T5Q198</accession>
<reference evidence="2" key="1">
    <citation type="submission" date="2018-04" db="EMBL/GenBank/DDBJ databases">
        <title>Draft Genome Sequences of 10 Lactobacillus Species from 22 Commercial Probiotic Products.</title>
        <authorList>
            <person name="Gangiredla J."/>
            <person name="Barnaba T.J."/>
            <person name="Mammel M.K."/>
            <person name="Lacher D.W."/>
            <person name="Elkins C.A."/>
            <person name="Lampel K.A."/>
            <person name="Whitehouse C.A."/>
            <person name="Tartera C."/>
        </authorList>
    </citation>
    <scope>NUCLEOTIDE SEQUENCE [LARGE SCALE GENOMIC DNA]</scope>
    <source>
        <strain evidence="2">DS12_10</strain>
    </source>
</reference>
<comment type="caution">
    <text evidence="1">The sequence shown here is derived from an EMBL/GenBank/DDBJ whole genome shotgun (WGS) entry which is preliminary data.</text>
</comment>
<sequence length="81" mass="9417">MIGKMKILATKRIGTDLVRAIVLPKDHKLWPELRKNIINFRIDPCDPVLPHRGTVYIAFFGNYFGPDTDNTLTVSMWRQFD</sequence>
<name>A0A2T5Q198_LIMRT</name>